<evidence type="ECO:0000259" key="1">
    <source>
        <dbReference type="Pfam" id="PF04389"/>
    </source>
</evidence>
<dbReference type="SUPFAM" id="SSF53187">
    <property type="entry name" value="Zn-dependent exopeptidases"/>
    <property type="match status" value="1"/>
</dbReference>
<dbReference type="GO" id="GO:0006508">
    <property type="term" value="P:proteolysis"/>
    <property type="evidence" value="ECO:0007669"/>
    <property type="project" value="InterPro"/>
</dbReference>
<dbReference type="GO" id="GO:0004177">
    <property type="term" value="F:aminopeptidase activity"/>
    <property type="evidence" value="ECO:0007669"/>
    <property type="project" value="UniProtKB-KW"/>
</dbReference>
<keyword evidence="3" id="KW-1185">Reference proteome</keyword>
<dbReference type="Proteomes" id="UP000321301">
    <property type="component" value="Unassembled WGS sequence"/>
</dbReference>
<dbReference type="PANTHER" id="PTHR12147:SF26">
    <property type="entry name" value="PEPTIDASE M28 DOMAIN-CONTAINING PROTEIN"/>
    <property type="match status" value="1"/>
</dbReference>
<dbReference type="AlphaFoldDB" id="A0A512CAJ3"/>
<dbReference type="Gene3D" id="3.40.630.10">
    <property type="entry name" value="Zn peptidases"/>
    <property type="match status" value="1"/>
</dbReference>
<keyword evidence="2" id="KW-0378">Hydrolase</keyword>
<gene>
    <name evidence="2" type="ORF">CQA01_17630</name>
</gene>
<dbReference type="InterPro" id="IPR007484">
    <property type="entry name" value="Peptidase_M28"/>
</dbReference>
<dbReference type="GO" id="GO:0008235">
    <property type="term" value="F:metalloexopeptidase activity"/>
    <property type="evidence" value="ECO:0007669"/>
    <property type="project" value="InterPro"/>
</dbReference>
<keyword evidence="2" id="KW-0031">Aminopeptidase</keyword>
<proteinExistence type="predicted"/>
<accession>A0A512CAJ3</accession>
<sequence length="265" mass="29600">MQDVQYLSSDKLAGRATTTEGNELAANYIISRFEELEITSQYPDYIQHFTLSEGTEGRNIIGFIPGTSSSQIILLMAHYDHLGKKDGKIYHGADDNASGTATLLNLAAYFMENKPSHSILFAATDAEEMGLLGAKALLHDFPFPLKQIKLVVNMDMISRSEENTLYAVGTTFYPQFKRYLEKAGKRSPVELVFGNDGGKGELDWTNASDHGPFHKKEIPFIYFGVADHADYHKPTDTFENIQQTFYLQASELILNALLEIDATIE</sequence>
<evidence type="ECO:0000313" key="3">
    <source>
        <dbReference type="Proteomes" id="UP000321301"/>
    </source>
</evidence>
<comment type="caution">
    <text evidence="2">The sequence shown here is derived from an EMBL/GenBank/DDBJ whole genome shotgun (WGS) entry which is preliminary data.</text>
</comment>
<organism evidence="2 3">
    <name type="scientific">Cyclobacterium qasimii</name>
    <dbReference type="NCBI Taxonomy" id="1350429"/>
    <lineage>
        <taxon>Bacteria</taxon>
        <taxon>Pseudomonadati</taxon>
        <taxon>Bacteroidota</taxon>
        <taxon>Cytophagia</taxon>
        <taxon>Cytophagales</taxon>
        <taxon>Cyclobacteriaceae</taxon>
        <taxon>Cyclobacterium</taxon>
    </lineage>
</organism>
<dbReference type="EMBL" id="BJYV01000006">
    <property type="protein sequence ID" value="GEO21229.1"/>
    <property type="molecule type" value="Genomic_DNA"/>
</dbReference>
<reference evidence="2 3" key="1">
    <citation type="submission" date="2019-07" db="EMBL/GenBank/DDBJ databases">
        <title>Whole genome shotgun sequence of Cyclobacterium qasimii NBRC 106168.</title>
        <authorList>
            <person name="Hosoyama A."/>
            <person name="Uohara A."/>
            <person name="Ohji S."/>
            <person name="Ichikawa N."/>
        </authorList>
    </citation>
    <scope>NUCLEOTIDE SEQUENCE [LARGE SCALE GENOMIC DNA]</scope>
    <source>
        <strain evidence="2 3">NBRC 106168</strain>
    </source>
</reference>
<protein>
    <submittedName>
        <fullName evidence="2">Aminopeptidase</fullName>
    </submittedName>
</protein>
<feature type="domain" description="Peptidase M28" evidence="1">
    <location>
        <begin position="59"/>
        <end position="255"/>
    </location>
</feature>
<dbReference type="PANTHER" id="PTHR12147">
    <property type="entry name" value="METALLOPEPTIDASE M28 FAMILY MEMBER"/>
    <property type="match status" value="1"/>
</dbReference>
<dbReference type="InterPro" id="IPR045175">
    <property type="entry name" value="M28_fam"/>
</dbReference>
<name>A0A512CAJ3_9BACT</name>
<keyword evidence="2" id="KW-0645">Protease</keyword>
<dbReference type="Pfam" id="PF04389">
    <property type="entry name" value="Peptidase_M28"/>
    <property type="match status" value="1"/>
</dbReference>
<evidence type="ECO:0000313" key="2">
    <source>
        <dbReference type="EMBL" id="GEO21229.1"/>
    </source>
</evidence>